<gene>
    <name evidence="2" type="ORF">FJTKL_08699</name>
</gene>
<evidence type="ECO:0000256" key="1">
    <source>
        <dbReference type="SAM" id="MobiDB-lite"/>
    </source>
</evidence>
<evidence type="ECO:0000313" key="3">
    <source>
        <dbReference type="Proteomes" id="UP001600888"/>
    </source>
</evidence>
<sequence length="298" mass="33712">MSKGKGKEVASKPDWKDQLDMLDQELGWDEEAGWDWADSFEADSQEVFAPNRPLQSEHDNKNIANILQFTEHNHGAYSPAKQDINHAHYGPFNSIEDDEVMSADMQKSLWEAAVEEARSAACVDASTDALYNDDDDEETYTTPKQQEDLYEGQEEQEEESIQPMSKLEAYIYHRFGPDVIFENRCSCHERLCDAREEQNKSTREYFAQAGGSDLIKDPCVLLPYPQDDVPGTEYVDKPVLMVTTPESETLYPHDMEEYPEPPPASWHGPRIGWGGASPQGGHVVPYVVPYEDEDGADI</sequence>
<dbReference type="Proteomes" id="UP001600888">
    <property type="component" value="Unassembled WGS sequence"/>
</dbReference>
<accession>A0ABR4ER16</accession>
<feature type="region of interest" description="Disordered" evidence="1">
    <location>
        <begin position="127"/>
        <end position="162"/>
    </location>
</feature>
<proteinExistence type="predicted"/>
<evidence type="ECO:0000313" key="2">
    <source>
        <dbReference type="EMBL" id="KAL2284884.1"/>
    </source>
</evidence>
<protein>
    <submittedName>
        <fullName evidence="2">Uncharacterized protein</fullName>
    </submittedName>
</protein>
<name>A0ABR4ER16_9PEZI</name>
<keyword evidence="3" id="KW-1185">Reference proteome</keyword>
<comment type="caution">
    <text evidence="2">The sequence shown here is derived from an EMBL/GenBank/DDBJ whole genome shotgun (WGS) entry which is preliminary data.</text>
</comment>
<organism evidence="2 3">
    <name type="scientific">Diaporthe vaccinii</name>
    <dbReference type="NCBI Taxonomy" id="105482"/>
    <lineage>
        <taxon>Eukaryota</taxon>
        <taxon>Fungi</taxon>
        <taxon>Dikarya</taxon>
        <taxon>Ascomycota</taxon>
        <taxon>Pezizomycotina</taxon>
        <taxon>Sordariomycetes</taxon>
        <taxon>Sordariomycetidae</taxon>
        <taxon>Diaporthales</taxon>
        <taxon>Diaporthaceae</taxon>
        <taxon>Diaporthe</taxon>
        <taxon>Diaporthe eres species complex</taxon>
    </lineage>
</organism>
<dbReference type="EMBL" id="JBAWTH010000034">
    <property type="protein sequence ID" value="KAL2284884.1"/>
    <property type="molecule type" value="Genomic_DNA"/>
</dbReference>
<feature type="compositionally biased region" description="Acidic residues" evidence="1">
    <location>
        <begin position="148"/>
        <end position="160"/>
    </location>
</feature>
<reference evidence="2 3" key="1">
    <citation type="submission" date="2024-03" db="EMBL/GenBank/DDBJ databases">
        <title>A high-quality draft genome sequence of Diaporthe vaccinii, a causative agent of upright dieback and viscid rot disease in cranberry plants.</title>
        <authorList>
            <person name="Sarrasin M."/>
            <person name="Lang B.F."/>
            <person name="Burger G."/>
        </authorList>
    </citation>
    <scope>NUCLEOTIDE SEQUENCE [LARGE SCALE GENOMIC DNA]</scope>
    <source>
        <strain evidence="2 3">IS7</strain>
    </source>
</reference>